<dbReference type="AlphaFoldDB" id="A0A974PPS3"/>
<dbReference type="EMBL" id="CP063362">
    <property type="protein sequence ID" value="QRG07221.1"/>
    <property type="molecule type" value="Genomic_DNA"/>
</dbReference>
<dbReference type="InterPro" id="IPR029069">
    <property type="entry name" value="HotDog_dom_sf"/>
</dbReference>
<name>A0A974PPS3_9HYPH</name>
<dbReference type="Gene3D" id="3.10.129.10">
    <property type="entry name" value="Hotdog Thioesterase"/>
    <property type="match status" value="1"/>
</dbReference>
<protein>
    <submittedName>
        <fullName evidence="1">Thioesterase family protein</fullName>
    </submittedName>
</protein>
<gene>
    <name evidence="1" type="ORF">EZH22_01920</name>
</gene>
<dbReference type="SUPFAM" id="SSF54637">
    <property type="entry name" value="Thioesterase/thiol ester dehydrase-isomerase"/>
    <property type="match status" value="1"/>
</dbReference>
<dbReference type="RefSeq" id="WP_203194134.1">
    <property type="nucleotide sequence ID" value="NZ_CP063362.1"/>
</dbReference>
<proteinExistence type="predicted"/>
<keyword evidence="2" id="KW-1185">Reference proteome</keyword>
<dbReference type="Pfam" id="PF13279">
    <property type="entry name" value="4HBT_2"/>
    <property type="match status" value="1"/>
</dbReference>
<organism evidence="1 2">
    <name type="scientific">Xanthobacter dioxanivorans</name>
    <dbReference type="NCBI Taxonomy" id="2528964"/>
    <lineage>
        <taxon>Bacteria</taxon>
        <taxon>Pseudomonadati</taxon>
        <taxon>Pseudomonadota</taxon>
        <taxon>Alphaproteobacteria</taxon>
        <taxon>Hyphomicrobiales</taxon>
        <taxon>Xanthobacteraceae</taxon>
        <taxon>Xanthobacter</taxon>
    </lineage>
</organism>
<reference evidence="1 2" key="1">
    <citation type="submission" date="2020-10" db="EMBL/GenBank/DDBJ databases">
        <title>Degradation of 1,4-Dioxane by Xanthobacter sp. YN2, via a Novel Group-2 Soluble Di-Iron Monooxygenase.</title>
        <authorList>
            <person name="Ma F."/>
            <person name="Wang Y."/>
            <person name="Yang J."/>
            <person name="Guo H."/>
            <person name="Su D."/>
            <person name="Yu L."/>
        </authorList>
    </citation>
    <scope>NUCLEOTIDE SEQUENCE [LARGE SCALE GENOMIC DNA]</scope>
    <source>
        <strain evidence="1 2">YN2</strain>
    </source>
</reference>
<evidence type="ECO:0000313" key="1">
    <source>
        <dbReference type="EMBL" id="QRG07221.1"/>
    </source>
</evidence>
<dbReference type="KEGG" id="xdi:EZH22_01920"/>
<accession>A0A974PPS3</accession>
<dbReference type="CDD" id="cd00586">
    <property type="entry name" value="4HBT"/>
    <property type="match status" value="1"/>
</dbReference>
<dbReference type="Proteomes" id="UP000596427">
    <property type="component" value="Chromosome"/>
</dbReference>
<sequence>MFDATEWLVSTAPVTIRRRVLWGECDPAAVVYTPRFADYFASARDWFLRVGLDVFDRPHPAKAGLSFPMRALAFDFKSFLAADDIFDMQVTVTAISVRTFTILVSASHDDGRPSFTAIGTQVCVDQARRCAVPLPERVVSALSAYRRQIDERSLGS</sequence>
<evidence type="ECO:0000313" key="2">
    <source>
        <dbReference type="Proteomes" id="UP000596427"/>
    </source>
</evidence>